<dbReference type="Gene3D" id="3.40.50.720">
    <property type="entry name" value="NAD(P)-binding Rossmann-like Domain"/>
    <property type="match status" value="1"/>
</dbReference>
<dbReference type="AlphaFoldDB" id="A0A6M0H133"/>
<organism evidence="2 3">
    <name type="scientific">Clostridium senegalense</name>
    <dbReference type="NCBI Taxonomy" id="1465809"/>
    <lineage>
        <taxon>Bacteria</taxon>
        <taxon>Bacillati</taxon>
        <taxon>Bacillota</taxon>
        <taxon>Clostridia</taxon>
        <taxon>Eubacteriales</taxon>
        <taxon>Clostridiaceae</taxon>
        <taxon>Clostridium</taxon>
    </lineage>
</organism>
<feature type="domain" description="2,4-diaminopentanoate dehydrogenase C-terminal" evidence="1">
    <location>
        <begin position="140"/>
        <end position="343"/>
    </location>
</feature>
<name>A0A6M0H133_9CLOT</name>
<evidence type="ECO:0000313" key="3">
    <source>
        <dbReference type="Proteomes" id="UP000481872"/>
    </source>
</evidence>
<dbReference type="SUPFAM" id="SSF51735">
    <property type="entry name" value="NAD(P)-binding Rossmann-fold domains"/>
    <property type="match status" value="1"/>
</dbReference>
<accession>A0A6M0H133</accession>
<dbReference type="CDD" id="cd24146">
    <property type="entry name" value="nat-AmDH_N_like"/>
    <property type="match status" value="1"/>
</dbReference>
<dbReference type="InterPro" id="IPR036291">
    <property type="entry name" value="NAD(P)-bd_dom_sf"/>
</dbReference>
<sequence length="348" mass="38397">MESIKIIFWGLGVIGSEMVKMTLDKVGLEIVGAIDKDKLKVGLKLREYLNYGNSDVVISDNPVEIIRSVKADIVVLSIDSFVKSIFPEIELIIENKINCITIAEEMTYPYSIEPNISKQIDNLAKINNVTILGTGINPGFILDSLIIMLTASCKNIKSIRASRVSDLSKLGRTIIKSQGVGTTIQEFEKGTEIGTIKGHIGFAQSIPMIANTLGLKYDEIVESKEPIISNTYRETDTVIVHPGMVAGCNHLAIAYKNNKKIIVLEHTQQIYPQCEGFETGDYIDIYGDGDLHLHITPETPGNIGTAAITINMIPQVLASKSGLKTMIDMQIPHVIENNFVDQLNYYLK</sequence>
<dbReference type="RefSeq" id="WP_199869180.1">
    <property type="nucleotide sequence ID" value="NZ_JAAGPU010000003.1"/>
</dbReference>
<comment type="caution">
    <text evidence="2">The sequence shown here is derived from an EMBL/GenBank/DDBJ whole genome shotgun (WGS) entry which is preliminary data.</text>
</comment>
<keyword evidence="3" id="KW-1185">Reference proteome</keyword>
<dbReference type="Proteomes" id="UP000481872">
    <property type="component" value="Unassembled WGS sequence"/>
</dbReference>
<dbReference type="Pfam" id="PF19328">
    <property type="entry name" value="DAP_DH_C"/>
    <property type="match status" value="1"/>
</dbReference>
<dbReference type="EMBL" id="JAAGPU010000003">
    <property type="protein sequence ID" value="NEU03864.1"/>
    <property type="molecule type" value="Genomic_DNA"/>
</dbReference>
<gene>
    <name evidence="2" type="ORF">G3M99_03130</name>
</gene>
<dbReference type="InterPro" id="IPR045760">
    <property type="entry name" value="DAP_DH_C"/>
</dbReference>
<proteinExistence type="predicted"/>
<evidence type="ECO:0000259" key="1">
    <source>
        <dbReference type="Pfam" id="PF19328"/>
    </source>
</evidence>
<reference evidence="2 3" key="1">
    <citation type="submission" date="2020-02" db="EMBL/GenBank/DDBJ databases">
        <title>Genome assembly of a novel Clostridium senegalense strain.</title>
        <authorList>
            <person name="Gupta T.B."/>
            <person name="Jauregui R."/>
            <person name="Maclean P."/>
            <person name="Nawarathana A."/>
            <person name="Brightwell G."/>
        </authorList>
    </citation>
    <scope>NUCLEOTIDE SEQUENCE [LARGE SCALE GENOMIC DNA]</scope>
    <source>
        <strain evidence="2 3">AGRFS4</strain>
    </source>
</reference>
<evidence type="ECO:0000313" key="2">
    <source>
        <dbReference type="EMBL" id="NEU03864.1"/>
    </source>
</evidence>
<protein>
    <submittedName>
        <fullName evidence="2">NADP-binding protein</fullName>
    </submittedName>
</protein>
<dbReference type="NCBIfam" id="NF040740">
    <property type="entry name" value="ornith_Ord"/>
    <property type="match status" value="1"/>
</dbReference>